<evidence type="ECO:0000259" key="2">
    <source>
        <dbReference type="Pfam" id="PF08840"/>
    </source>
</evidence>
<dbReference type="PANTHER" id="PTHR10824:SF4">
    <property type="entry name" value="ACYL-COENZYME A THIOESTERASE 1-LIKE"/>
    <property type="match status" value="1"/>
</dbReference>
<name>A0AAU2VKK9_9ACTN</name>
<dbReference type="PANTHER" id="PTHR10824">
    <property type="entry name" value="ACYL-COENZYME A THIOESTERASE-RELATED"/>
    <property type="match status" value="1"/>
</dbReference>
<dbReference type="AlphaFoldDB" id="A0AAU2VKK9"/>
<dbReference type="Pfam" id="PF08840">
    <property type="entry name" value="BAAT_C"/>
    <property type="match status" value="1"/>
</dbReference>
<dbReference type="InterPro" id="IPR029058">
    <property type="entry name" value="AB_hydrolase_fold"/>
</dbReference>
<feature type="domain" description="BAAT/Acyl-CoA thioester hydrolase C-terminal" evidence="2">
    <location>
        <begin position="95"/>
        <end position="285"/>
    </location>
</feature>
<dbReference type="GO" id="GO:0006631">
    <property type="term" value="P:fatty acid metabolic process"/>
    <property type="evidence" value="ECO:0007669"/>
    <property type="project" value="TreeGrafter"/>
</dbReference>
<dbReference type="EMBL" id="CP108313">
    <property type="protein sequence ID" value="WTW68082.1"/>
    <property type="molecule type" value="Genomic_DNA"/>
</dbReference>
<feature type="region of interest" description="Disordered" evidence="1">
    <location>
        <begin position="246"/>
        <end position="272"/>
    </location>
</feature>
<accession>A0AAU2VKK9</accession>
<organism evidence="3">
    <name type="scientific">Streptomyces sp. NBC_00008</name>
    <dbReference type="NCBI Taxonomy" id="2903610"/>
    <lineage>
        <taxon>Bacteria</taxon>
        <taxon>Bacillati</taxon>
        <taxon>Actinomycetota</taxon>
        <taxon>Actinomycetes</taxon>
        <taxon>Kitasatosporales</taxon>
        <taxon>Streptomycetaceae</taxon>
        <taxon>Streptomyces</taxon>
    </lineage>
</organism>
<dbReference type="Gene3D" id="3.40.50.1820">
    <property type="entry name" value="alpha/beta hydrolase"/>
    <property type="match status" value="1"/>
</dbReference>
<dbReference type="GO" id="GO:0047617">
    <property type="term" value="F:fatty acyl-CoA hydrolase activity"/>
    <property type="evidence" value="ECO:0007669"/>
    <property type="project" value="TreeGrafter"/>
</dbReference>
<sequence length="317" mass="32716">MPDIVESGADAGGGRGADAWTGFRAAPALGSDAGVLVLSGSSGRIEEERCRLLAREGLAALSIRWFGGPGQPPGICEVPLETFVSALDRLRAEGARRISVLGVSKGAEAALHLSVLQPGIDAVVALSPTSLTWANIGPGRDGSATPHRSSWTWRGQPLPFVPYATGWTASEPEGAPVSVLGWYEQSLRACPDRVPAAAIPVERSAAELVLVAGGDDLMWPSLRYAQELAARRRAAGLPVRLVTRDDAGHRPRLPGEGALPASGTFRHGGSPTADAALGAAAWPHIRRALLGPRPGTGPAGRGAGQDPASAARQDSSK</sequence>
<protein>
    <submittedName>
        <fullName evidence="3">Acyl-CoA thioesterase</fullName>
    </submittedName>
</protein>
<reference evidence="3" key="1">
    <citation type="submission" date="2022-10" db="EMBL/GenBank/DDBJ databases">
        <title>The complete genomes of actinobacterial strains from the NBC collection.</title>
        <authorList>
            <person name="Joergensen T.S."/>
            <person name="Alvarez Arevalo M."/>
            <person name="Sterndorff E.B."/>
            <person name="Faurdal D."/>
            <person name="Vuksanovic O."/>
            <person name="Mourched A.-S."/>
            <person name="Charusanti P."/>
            <person name="Shaw S."/>
            <person name="Blin K."/>
            <person name="Weber T."/>
        </authorList>
    </citation>
    <scope>NUCLEOTIDE SEQUENCE</scope>
    <source>
        <strain evidence="3">NBC_00008</strain>
    </source>
</reference>
<feature type="region of interest" description="Disordered" evidence="1">
    <location>
        <begin position="287"/>
        <end position="317"/>
    </location>
</feature>
<proteinExistence type="predicted"/>
<dbReference type="SUPFAM" id="SSF53474">
    <property type="entry name" value="alpha/beta-Hydrolases"/>
    <property type="match status" value="1"/>
</dbReference>
<evidence type="ECO:0000256" key="1">
    <source>
        <dbReference type="SAM" id="MobiDB-lite"/>
    </source>
</evidence>
<evidence type="ECO:0000313" key="3">
    <source>
        <dbReference type="EMBL" id="WTW68082.1"/>
    </source>
</evidence>
<dbReference type="GO" id="GO:0006637">
    <property type="term" value="P:acyl-CoA metabolic process"/>
    <property type="evidence" value="ECO:0007669"/>
    <property type="project" value="TreeGrafter"/>
</dbReference>
<gene>
    <name evidence="3" type="ORF">OG398_07270</name>
</gene>
<dbReference type="InterPro" id="IPR014940">
    <property type="entry name" value="BAAT_C"/>
</dbReference>